<name>A0A222VRN3_9PSEU</name>
<dbReference type="Proteomes" id="UP000199494">
    <property type="component" value="Unassembled WGS sequence"/>
</dbReference>
<feature type="region of interest" description="Disordered" evidence="2">
    <location>
        <begin position="80"/>
        <end position="140"/>
    </location>
</feature>
<evidence type="ECO:0000313" key="4">
    <source>
        <dbReference type="Proteomes" id="UP000199494"/>
    </source>
</evidence>
<feature type="coiled-coil region" evidence="1">
    <location>
        <begin position="29"/>
        <end position="56"/>
    </location>
</feature>
<dbReference type="STRING" id="530584.SAMN05421630_110191"/>
<feature type="compositionally biased region" description="Basic residues" evidence="2">
    <location>
        <begin position="87"/>
        <end position="100"/>
    </location>
</feature>
<accession>A0A222VRN3</accession>
<evidence type="ECO:0000256" key="2">
    <source>
        <dbReference type="SAM" id="MobiDB-lite"/>
    </source>
</evidence>
<gene>
    <name evidence="3" type="ORF">SAMN05421630_110191</name>
</gene>
<keyword evidence="1" id="KW-0175">Coiled coil</keyword>
<protein>
    <submittedName>
        <fullName evidence="3">Uncharacterized protein</fullName>
    </submittedName>
</protein>
<evidence type="ECO:0000256" key="1">
    <source>
        <dbReference type="SAM" id="Coils"/>
    </source>
</evidence>
<sequence>MATTEEIERRIEEADAARSAKRAAVATRVGELAQRRDAVAVQLAEIERELGEALAEAGSIIGVEELAQFTDVPAADLTRWLTNHQAPRPKRQKRPSRTASRKPSTRDKPAVPPTNARRVPDPAANGATTMGSEPVPAEAR</sequence>
<evidence type="ECO:0000313" key="3">
    <source>
        <dbReference type="EMBL" id="SDD60970.1"/>
    </source>
</evidence>
<proteinExistence type="predicted"/>
<feature type="region of interest" description="Disordered" evidence="2">
    <location>
        <begin position="1"/>
        <end position="20"/>
    </location>
</feature>
<dbReference type="EMBL" id="FMZE01000010">
    <property type="protein sequence ID" value="SDD60970.1"/>
    <property type="molecule type" value="Genomic_DNA"/>
</dbReference>
<feature type="compositionally biased region" description="Basic and acidic residues" evidence="2">
    <location>
        <begin position="1"/>
        <end position="18"/>
    </location>
</feature>
<keyword evidence="4" id="KW-1185">Reference proteome</keyword>
<dbReference type="KEGG" id="pmad:BAY61_18155"/>
<reference evidence="3 4" key="1">
    <citation type="submission" date="2016-10" db="EMBL/GenBank/DDBJ databases">
        <authorList>
            <person name="de Groot N.N."/>
        </authorList>
    </citation>
    <scope>NUCLEOTIDE SEQUENCE [LARGE SCALE GENOMIC DNA]</scope>
    <source>
        <strain evidence="3 4">CGMCC 4.5506</strain>
    </source>
</reference>
<dbReference type="AlphaFoldDB" id="A0A222VRN3"/>
<organism evidence="3 4">
    <name type="scientific">Prauserella marina</name>
    <dbReference type="NCBI Taxonomy" id="530584"/>
    <lineage>
        <taxon>Bacteria</taxon>
        <taxon>Bacillati</taxon>
        <taxon>Actinomycetota</taxon>
        <taxon>Actinomycetes</taxon>
        <taxon>Pseudonocardiales</taxon>
        <taxon>Pseudonocardiaceae</taxon>
        <taxon>Prauserella</taxon>
    </lineage>
</organism>